<dbReference type="Gene3D" id="1.10.10.60">
    <property type="entry name" value="Homeodomain-like"/>
    <property type="match status" value="2"/>
</dbReference>
<keyword evidence="7" id="KW-0156">Chromatin regulator</keyword>
<evidence type="ECO:0000256" key="11">
    <source>
        <dbReference type="ARBA" id="ARBA00049360"/>
    </source>
</evidence>
<evidence type="ECO:0000256" key="6">
    <source>
        <dbReference type="ARBA" id="ARBA00022840"/>
    </source>
</evidence>
<dbReference type="Gene3D" id="3.40.50.10810">
    <property type="entry name" value="Tandem AAA-ATPase domain"/>
    <property type="match status" value="1"/>
</dbReference>
<proteinExistence type="inferred from homology"/>
<dbReference type="GO" id="GO:0016787">
    <property type="term" value="F:hydrolase activity"/>
    <property type="evidence" value="ECO:0007669"/>
    <property type="project" value="UniProtKB-KW"/>
</dbReference>
<dbReference type="Gene3D" id="3.40.5.120">
    <property type="match status" value="2"/>
</dbReference>
<comment type="similarity">
    <text evidence="2">Belongs to the SNF2/RAD54 helicase family.</text>
</comment>
<dbReference type="PANTHER" id="PTHR46850:SF1">
    <property type="entry name" value="CHROMODOMAIN-HELICASE-DNA-BINDING PROTEIN 9"/>
    <property type="match status" value="1"/>
</dbReference>
<evidence type="ECO:0000256" key="3">
    <source>
        <dbReference type="ARBA" id="ARBA00022737"/>
    </source>
</evidence>
<keyword evidence="10" id="KW-0539">Nucleus</keyword>
<evidence type="ECO:0000259" key="14">
    <source>
        <dbReference type="PROSITE" id="PS51194"/>
    </source>
</evidence>
<comment type="catalytic activity">
    <reaction evidence="11">
        <text>ATP + H2O = ADP + phosphate + H(+)</text>
        <dbReference type="Rhea" id="RHEA:13065"/>
        <dbReference type="ChEBI" id="CHEBI:15377"/>
        <dbReference type="ChEBI" id="CHEBI:15378"/>
        <dbReference type="ChEBI" id="CHEBI:30616"/>
        <dbReference type="ChEBI" id="CHEBI:43474"/>
        <dbReference type="ChEBI" id="CHEBI:456216"/>
    </reaction>
</comment>
<dbReference type="Gene3D" id="3.40.50.300">
    <property type="entry name" value="P-loop containing nucleotide triphosphate hydrolases"/>
    <property type="match status" value="1"/>
</dbReference>
<feature type="compositionally biased region" description="Acidic residues" evidence="12">
    <location>
        <begin position="578"/>
        <end position="587"/>
    </location>
</feature>
<dbReference type="SUPFAM" id="SSF160481">
    <property type="entry name" value="BRK domain-like"/>
    <property type="match status" value="2"/>
</dbReference>
<dbReference type="GO" id="GO:0005634">
    <property type="term" value="C:nucleus"/>
    <property type="evidence" value="ECO:0007669"/>
    <property type="project" value="UniProtKB-SubCell"/>
</dbReference>
<dbReference type="InterPro" id="IPR049730">
    <property type="entry name" value="SNF2/RAD54-like_C"/>
</dbReference>
<dbReference type="Pfam" id="PF00271">
    <property type="entry name" value="Helicase_C"/>
    <property type="match status" value="1"/>
</dbReference>
<accession>A0A8C9W3N1</accession>
<dbReference type="FunFam" id="3.40.50.10810:FF:000003">
    <property type="entry name" value="chromodomain-helicase-DNA-binding protein 8 isoform X4"/>
    <property type="match status" value="1"/>
</dbReference>
<evidence type="ECO:0000313" key="16">
    <source>
        <dbReference type="Proteomes" id="UP000694397"/>
    </source>
</evidence>
<dbReference type="FunFam" id="3.40.50.300:FF:000015">
    <property type="entry name" value="chromodomain-helicase-DNA-binding protein 9 isoform X1"/>
    <property type="match status" value="1"/>
</dbReference>
<dbReference type="FunFam" id="3.40.5.120:FF:000002">
    <property type="entry name" value="chromodomain-helicase-DNA-binding protein 9 isoform X1"/>
    <property type="match status" value="1"/>
</dbReference>
<evidence type="ECO:0000256" key="5">
    <source>
        <dbReference type="ARBA" id="ARBA00022801"/>
    </source>
</evidence>
<dbReference type="InterPro" id="IPR014001">
    <property type="entry name" value="Helicase_ATP-bd"/>
</dbReference>
<feature type="region of interest" description="Disordered" evidence="12">
    <location>
        <begin position="1667"/>
        <end position="1694"/>
    </location>
</feature>
<reference evidence="15" key="2">
    <citation type="submission" date="2025-08" db="UniProtKB">
        <authorList>
            <consortium name="Ensembl"/>
        </authorList>
    </citation>
    <scope>IDENTIFICATION</scope>
</reference>
<dbReference type="Pfam" id="PF23078">
    <property type="entry name" value="HTH_CHD6-9"/>
    <property type="match status" value="1"/>
</dbReference>
<keyword evidence="6" id="KW-0067">ATP-binding</keyword>
<reference evidence="15 16" key="1">
    <citation type="submission" date="2019-04" db="EMBL/GenBank/DDBJ databases">
        <authorList>
            <consortium name="Wellcome Sanger Institute Data Sharing"/>
        </authorList>
    </citation>
    <scope>NUCLEOTIDE SEQUENCE [LARGE SCALE GENOMIC DNA]</scope>
</reference>
<dbReference type="CDD" id="cd18793">
    <property type="entry name" value="SF2_C_SNF"/>
    <property type="match status" value="1"/>
</dbReference>
<organism evidence="15 16">
    <name type="scientific">Scleropages formosus</name>
    <name type="common">Asian bonytongue</name>
    <name type="synonym">Osteoglossum formosum</name>
    <dbReference type="NCBI Taxonomy" id="113540"/>
    <lineage>
        <taxon>Eukaryota</taxon>
        <taxon>Metazoa</taxon>
        <taxon>Chordata</taxon>
        <taxon>Craniata</taxon>
        <taxon>Vertebrata</taxon>
        <taxon>Euteleostomi</taxon>
        <taxon>Actinopterygii</taxon>
        <taxon>Neopterygii</taxon>
        <taxon>Teleostei</taxon>
        <taxon>Osteoglossocephala</taxon>
        <taxon>Osteoglossomorpha</taxon>
        <taxon>Osteoglossiformes</taxon>
        <taxon>Osteoglossidae</taxon>
        <taxon>Scleropages</taxon>
    </lineage>
</organism>
<feature type="region of interest" description="Disordered" evidence="12">
    <location>
        <begin position="1765"/>
        <end position="1847"/>
    </location>
</feature>
<feature type="domain" description="Helicase ATP-binding" evidence="13">
    <location>
        <begin position="1"/>
        <end position="160"/>
    </location>
</feature>
<evidence type="ECO:0000256" key="8">
    <source>
        <dbReference type="ARBA" id="ARBA00023015"/>
    </source>
</evidence>
<comment type="subcellular location">
    <subcellularLocation>
        <location evidence="1">Nucleus</location>
    </subcellularLocation>
</comment>
<dbReference type="GO" id="GO:0005524">
    <property type="term" value="F:ATP binding"/>
    <property type="evidence" value="ECO:0007669"/>
    <property type="project" value="UniProtKB-KW"/>
</dbReference>
<dbReference type="InterPro" id="IPR037259">
    <property type="entry name" value="BRK_sf"/>
</dbReference>
<dbReference type="PROSITE" id="PS51194">
    <property type="entry name" value="HELICASE_CTER"/>
    <property type="match status" value="1"/>
</dbReference>
<feature type="compositionally biased region" description="Basic and acidic residues" evidence="12">
    <location>
        <begin position="1667"/>
        <end position="1684"/>
    </location>
</feature>
<reference evidence="15" key="3">
    <citation type="submission" date="2025-09" db="UniProtKB">
        <authorList>
            <consortium name="Ensembl"/>
        </authorList>
    </citation>
    <scope>IDENTIFICATION</scope>
</reference>
<keyword evidence="16" id="KW-1185">Reference proteome</keyword>
<dbReference type="Pfam" id="PF00176">
    <property type="entry name" value="SNF2-rel_dom"/>
    <property type="match status" value="1"/>
</dbReference>
<dbReference type="InterPro" id="IPR000330">
    <property type="entry name" value="SNF2_N"/>
</dbReference>
<evidence type="ECO:0000256" key="4">
    <source>
        <dbReference type="ARBA" id="ARBA00022741"/>
    </source>
</evidence>
<dbReference type="SMART" id="SM00487">
    <property type="entry name" value="DEXDc"/>
    <property type="match status" value="1"/>
</dbReference>
<keyword evidence="5" id="KW-0378">Hydrolase</keyword>
<feature type="domain" description="Helicase C-terminal" evidence="14">
    <location>
        <begin position="302"/>
        <end position="453"/>
    </location>
</feature>
<name>A0A8C9W3N1_SCLFO</name>
<dbReference type="InterPro" id="IPR051493">
    <property type="entry name" value="CHD"/>
</dbReference>
<dbReference type="Pfam" id="PF07533">
    <property type="entry name" value="BRK"/>
    <property type="match status" value="2"/>
</dbReference>
<keyword evidence="4" id="KW-0547">Nucleotide-binding</keyword>
<feature type="compositionally biased region" description="Acidic residues" evidence="12">
    <location>
        <begin position="1819"/>
        <end position="1847"/>
    </location>
</feature>
<dbReference type="GeneTree" id="ENSGT00940000153649"/>
<feature type="compositionally biased region" description="Basic and acidic residues" evidence="12">
    <location>
        <begin position="588"/>
        <end position="600"/>
    </location>
</feature>
<evidence type="ECO:0000256" key="1">
    <source>
        <dbReference type="ARBA" id="ARBA00004123"/>
    </source>
</evidence>
<gene>
    <name evidence="15" type="primary">CHD7</name>
    <name evidence="15" type="synonym">chd7</name>
</gene>
<dbReference type="PROSITE" id="PS51192">
    <property type="entry name" value="HELICASE_ATP_BIND_1"/>
    <property type="match status" value="1"/>
</dbReference>
<dbReference type="InterPro" id="IPR001650">
    <property type="entry name" value="Helicase_C-like"/>
</dbReference>
<dbReference type="SMART" id="SM00592">
    <property type="entry name" value="BRK"/>
    <property type="match status" value="2"/>
</dbReference>
<dbReference type="InterPro" id="IPR038718">
    <property type="entry name" value="SNF2-like_sf"/>
</dbReference>
<evidence type="ECO:0000256" key="7">
    <source>
        <dbReference type="ARBA" id="ARBA00022853"/>
    </source>
</evidence>
<protein>
    <submittedName>
        <fullName evidence="15">Chromodomain helicase DNA binding protein 7</fullName>
    </submittedName>
</protein>
<sequence length="1847" mass="207947">MGLGKTIQSITFLYEIYLKGICGPFLVIAPLSTIPNWEREFRTWTELNVVVYHGSQASRRTIQAYEMNFRDSQGRVIKGAYKFHAVITTFEMILTDCPELRNIQWRCVVIDEAHRLKNRNCKLLEGLKMMDMEHKVLLTGTPLQNTVEELFSLLNFLEPERFPSESTFMQEFGDLKTEEQVQKLQGILKPMMLRRLKEDVEKNLAPKEETIIEVELTNIQKKYYRAILEKNFAFLSKGGGGGNANVPNLLNTMMELRKCCNHPYLINGAEEKILDEFRETHHSEFPDFHLQAMIQAAGKLVLIDKLLPKLKAGGHRVLIFSQMVRCLDILEDYLIQRRYPYERIDGRVRGNLRQAAIDRFSRPDSDRFVFLLCTRAGGLGINLTAADTCIIFDSDWNPQNDLQAQARCHRIGQSKAVKIYRLITRNSYEREMFDKASLKLGLDKAVLQSMSGRENVQQLSKKEIEDLLRKGAYGALMDEEDEGSKFCEEDIDQILQRRTQTITIESEGKGSTFAKASFVSSGNRTDISLEDPDFWQKWAKKAELDMDVIHGRNNLVIDTPRVRKQTRHYSSVKEDEMMEFSELESDSDDRPVPKPRRPLDKSQGYPRSECFRVEKNLLVYGWGRWGDILSHGRFKRPLREQDVETICRALLVYCLHHYRGDENIKSFIWDLITPTEDGQTRALLNHSGLSAPVPRGRKGKKVKSQAAQPYTRQADWLANCNPDTLLQEDSYKKHLKHHCNKVLLRVRMLYYLRQEVIGDQADRILEGADSSEIDIWIPQPFHAEVPTDWWNREADKSLLIGVFKHGYEKYNSMRADPTLCFLERVGMPDAKAIAAEQRGADMMADGDDPEYKPARMAFKDEMDVSKPSESQDFGTLYWPGSSALTTRLRRLITAYQRSYKREQMRQEALTKTDRRRRRPREEVRAMVAEREAIITERRQKWTRREEADFYRVVSTFGVVYDVRKHRFDWNQFRAFARLDKKTDESLEKYYYSFVAMCKRVCRMPIKPNEEPPDPTILMEPITEERASRTLYRIELLRRIREQVLPHPELEARLRLCQPSPELPEWWECGRHDRDLLLGASKHGVSRTDYHILNDPALGFLEAHRRFAQAKGVNSSLPTAQGPPLTPAALVKKEEEGQEPLLPTKVEDEEALEGAIFLFFVLSAAGTTSQGKNFDEESNASLSTTRDGFYIEDGGESAAQAFHERSFSFSFWPKDRVMINRLDNICEAVVKGKWPVNRRQVLDFPSIMPGYGTPAADSPLQRRSFAELSMVGQANYSGSEDVTLSPKMSKASHHLTFTFTEKGNLMEMVAQLRESHATDGHERAMDLTKALREATTSTSNLSSKFLLPSASTPPSDAFKTQMELLQAGLSGTPNRHLMNGSFLEGDLPVRRRRGRRKNVEGVHIMRNIPSPGQLDPNTRVPVINLKDGSRLVGEDAPTNKDLVEWLNQHPTYINEDHLLSPFQKPKQKRHRCRNPNKIDINTLTGEERVPVVNRRNGKKMGGAMAPPMKDLPRWLEENPEFAISPDWTDIVKQSGFLPESMFDRLLTGPVVREEGARRRGRRPKSEITRAAAQAAAAAAAAAASSSGINPLLMSSLFGGMDLASLQNLQSLQSLQLAGLMGFPPGLAAAAGGDAKHASTMLPLMLPGMAGLPNMFGLGSLFNNLTSAAEKKSEEEAEQKEPEKAPEASAEANGETSINSAAAAAAAAAAASMSTNPLAFNPFLLSTMAPGLFYPSMFLPPSLGGLALPGFNQASLAGLQGAVTGAEAGAGATGGEEEEEEEKETGADPAAKAQAEVADGDNTLEDSDTDESQNKTAESSVLEDELGPAEELDSLDGGEDAEEDEDNGD</sequence>
<feature type="compositionally biased region" description="Acidic residues" evidence="12">
    <location>
        <begin position="1796"/>
        <end position="1809"/>
    </location>
</feature>
<dbReference type="InterPro" id="IPR056342">
    <property type="entry name" value="HTH_CHD6-9"/>
</dbReference>
<evidence type="ECO:0000256" key="9">
    <source>
        <dbReference type="ARBA" id="ARBA00023163"/>
    </source>
</evidence>
<dbReference type="Proteomes" id="UP000694397">
    <property type="component" value="Chromosome 9"/>
</dbReference>
<keyword evidence="9" id="KW-0804">Transcription</keyword>
<dbReference type="PANTHER" id="PTHR46850">
    <property type="entry name" value="CHROMODOMAIN-HELICASE-DNA-BINDING PROTEIN 9"/>
    <property type="match status" value="1"/>
</dbReference>
<dbReference type="SMART" id="SM00490">
    <property type="entry name" value="HELICc"/>
    <property type="match status" value="1"/>
</dbReference>
<evidence type="ECO:0000256" key="12">
    <source>
        <dbReference type="SAM" id="MobiDB-lite"/>
    </source>
</evidence>
<feature type="region of interest" description="Disordered" evidence="12">
    <location>
        <begin position="578"/>
        <end position="604"/>
    </location>
</feature>
<dbReference type="InterPro" id="IPR027417">
    <property type="entry name" value="P-loop_NTPase"/>
</dbReference>
<dbReference type="Ensembl" id="ENSSFOT00015050805.1">
    <property type="protein sequence ID" value="ENSSFOP00015068536.1"/>
    <property type="gene ID" value="ENSSFOG00015015077.2"/>
</dbReference>
<dbReference type="InterPro" id="IPR006576">
    <property type="entry name" value="BRK_domain"/>
</dbReference>
<evidence type="ECO:0000256" key="10">
    <source>
        <dbReference type="ARBA" id="ARBA00023242"/>
    </source>
</evidence>
<keyword evidence="3" id="KW-0677">Repeat</keyword>
<dbReference type="SUPFAM" id="SSF52540">
    <property type="entry name" value="P-loop containing nucleoside triphosphate hydrolases"/>
    <property type="match status" value="2"/>
</dbReference>
<evidence type="ECO:0000259" key="13">
    <source>
        <dbReference type="PROSITE" id="PS51192"/>
    </source>
</evidence>
<keyword evidence="8" id="KW-0805">Transcription regulation</keyword>
<dbReference type="GO" id="GO:0006325">
    <property type="term" value="P:chromatin organization"/>
    <property type="evidence" value="ECO:0007669"/>
    <property type="project" value="UniProtKB-KW"/>
</dbReference>
<evidence type="ECO:0000313" key="15">
    <source>
        <dbReference type="Ensembl" id="ENSSFOP00015068536.1"/>
    </source>
</evidence>
<evidence type="ECO:0000256" key="2">
    <source>
        <dbReference type="ARBA" id="ARBA00007025"/>
    </source>
</evidence>